<organism evidence="1 2">
    <name type="scientific">Neisseria iguanae</name>
    <dbReference type="NCBI Taxonomy" id="90242"/>
    <lineage>
        <taxon>Bacteria</taxon>
        <taxon>Pseudomonadati</taxon>
        <taxon>Pseudomonadota</taxon>
        <taxon>Betaproteobacteria</taxon>
        <taxon>Neisseriales</taxon>
        <taxon>Neisseriaceae</taxon>
        <taxon>Neisseria</taxon>
    </lineage>
</organism>
<accession>A0A2P7TWT0</accession>
<protein>
    <submittedName>
        <fullName evidence="1">Uncharacterized protein</fullName>
    </submittedName>
</protein>
<dbReference type="AlphaFoldDB" id="A0A2P7TWT0"/>
<evidence type="ECO:0000313" key="1">
    <source>
        <dbReference type="EMBL" id="PSJ79189.1"/>
    </source>
</evidence>
<dbReference type="EMBL" id="PXYY01000171">
    <property type="protein sequence ID" value="PSJ79189.1"/>
    <property type="molecule type" value="Genomic_DNA"/>
</dbReference>
<name>A0A2P7TWT0_9NEIS</name>
<gene>
    <name evidence="1" type="ORF">C7N83_13770</name>
</gene>
<comment type="caution">
    <text evidence="1">The sequence shown here is derived from an EMBL/GenBank/DDBJ whole genome shotgun (WGS) entry which is preliminary data.</text>
</comment>
<dbReference type="Proteomes" id="UP000241868">
    <property type="component" value="Unassembled WGS sequence"/>
</dbReference>
<dbReference type="RefSeq" id="WP_106743280.1">
    <property type="nucleotide sequence ID" value="NZ_PXYY01000171.1"/>
</dbReference>
<reference evidence="1 2" key="1">
    <citation type="submission" date="2018-03" db="EMBL/GenBank/DDBJ databases">
        <title>Neisseria weixii sp. nov., isolated from the intestinal contents of Tibetan Plateau pika (Ochotona curzoniae) in Yushu, Qinghai Province, China.</title>
        <authorList>
            <person name="Gui Z."/>
        </authorList>
    </citation>
    <scope>NUCLEOTIDE SEQUENCE [LARGE SCALE GENOMIC DNA]</scope>
    <source>
        <strain evidence="1 2">ATCC 51483</strain>
    </source>
</reference>
<dbReference type="OrthoDB" id="8708745at2"/>
<sequence>MAASDVEAIIADTFRLTGIKLTADDPIIAVLVMQQHRINQAFKEQQVEMRPLPRLFTLLLLLIVSQAKCL</sequence>
<proteinExistence type="predicted"/>
<evidence type="ECO:0000313" key="2">
    <source>
        <dbReference type="Proteomes" id="UP000241868"/>
    </source>
</evidence>
<keyword evidence="2" id="KW-1185">Reference proteome</keyword>